<feature type="domain" description="VWFA" evidence="3">
    <location>
        <begin position="487"/>
        <end position="674"/>
    </location>
</feature>
<comment type="caution">
    <text evidence="4">The sequence shown here is derived from an EMBL/GenBank/DDBJ whole genome shotgun (WGS) entry which is preliminary data.</text>
</comment>
<feature type="compositionally biased region" description="Polar residues" evidence="1">
    <location>
        <begin position="961"/>
        <end position="973"/>
    </location>
</feature>
<evidence type="ECO:0000256" key="2">
    <source>
        <dbReference type="SAM" id="Phobius"/>
    </source>
</evidence>
<protein>
    <submittedName>
        <fullName evidence="4">Mg-chelatase subunit ChlD</fullName>
    </submittedName>
</protein>
<dbReference type="RefSeq" id="WP_184677841.1">
    <property type="nucleotide sequence ID" value="NZ_JACHGY010000001.1"/>
</dbReference>
<dbReference type="SUPFAM" id="SSF53300">
    <property type="entry name" value="vWA-like"/>
    <property type="match status" value="2"/>
</dbReference>
<evidence type="ECO:0000259" key="3">
    <source>
        <dbReference type="PROSITE" id="PS50234"/>
    </source>
</evidence>
<accession>A0A7X0LKD7</accession>
<evidence type="ECO:0000256" key="1">
    <source>
        <dbReference type="SAM" id="MobiDB-lite"/>
    </source>
</evidence>
<feature type="transmembrane region" description="Helical" evidence="2">
    <location>
        <begin position="40"/>
        <end position="57"/>
    </location>
</feature>
<dbReference type="PANTHER" id="PTHR37947">
    <property type="entry name" value="BLL2462 PROTEIN"/>
    <property type="match status" value="1"/>
</dbReference>
<feature type="region of interest" description="Disordered" evidence="1">
    <location>
        <begin position="961"/>
        <end position="998"/>
    </location>
</feature>
<dbReference type="EMBL" id="JACHGY010000001">
    <property type="protein sequence ID" value="MBB6430320.1"/>
    <property type="molecule type" value="Genomic_DNA"/>
</dbReference>
<dbReference type="Pfam" id="PF00092">
    <property type="entry name" value="VWA"/>
    <property type="match status" value="2"/>
</dbReference>
<dbReference type="InterPro" id="IPR029062">
    <property type="entry name" value="Class_I_gatase-like"/>
</dbReference>
<dbReference type="AlphaFoldDB" id="A0A7X0LKD7"/>
<organism evidence="4 5">
    <name type="scientific">Algisphaera agarilytica</name>
    <dbReference type="NCBI Taxonomy" id="1385975"/>
    <lineage>
        <taxon>Bacteria</taxon>
        <taxon>Pseudomonadati</taxon>
        <taxon>Planctomycetota</taxon>
        <taxon>Phycisphaerae</taxon>
        <taxon>Phycisphaerales</taxon>
        <taxon>Phycisphaeraceae</taxon>
        <taxon>Algisphaera</taxon>
    </lineage>
</organism>
<keyword evidence="2" id="KW-0812">Transmembrane</keyword>
<feature type="region of interest" description="Disordered" evidence="1">
    <location>
        <begin position="1030"/>
        <end position="1069"/>
    </location>
</feature>
<gene>
    <name evidence="4" type="ORF">HNQ40_002126</name>
</gene>
<dbReference type="Proteomes" id="UP000541810">
    <property type="component" value="Unassembled WGS sequence"/>
</dbReference>
<feature type="compositionally biased region" description="Basic residues" evidence="1">
    <location>
        <begin position="1059"/>
        <end position="1069"/>
    </location>
</feature>
<dbReference type="InterPro" id="IPR002035">
    <property type="entry name" value="VWF_A"/>
</dbReference>
<dbReference type="SMART" id="SM00327">
    <property type="entry name" value="VWA"/>
    <property type="match status" value="2"/>
</dbReference>
<keyword evidence="2" id="KW-1133">Transmembrane helix</keyword>
<reference evidence="4 5" key="1">
    <citation type="submission" date="2020-08" db="EMBL/GenBank/DDBJ databases">
        <title>Genomic Encyclopedia of Type Strains, Phase IV (KMG-IV): sequencing the most valuable type-strain genomes for metagenomic binning, comparative biology and taxonomic classification.</title>
        <authorList>
            <person name="Goeker M."/>
        </authorList>
    </citation>
    <scope>NUCLEOTIDE SEQUENCE [LARGE SCALE GENOMIC DNA]</scope>
    <source>
        <strain evidence="4 5">DSM 103725</strain>
    </source>
</reference>
<feature type="transmembrane region" description="Helical" evidence="2">
    <location>
        <begin position="12"/>
        <end position="28"/>
    </location>
</feature>
<dbReference type="Gene3D" id="3.40.50.880">
    <property type="match status" value="1"/>
</dbReference>
<proteinExistence type="predicted"/>
<name>A0A7X0LKD7_9BACT</name>
<dbReference type="SUPFAM" id="SSF52317">
    <property type="entry name" value="Class I glutamine amidotransferase-like"/>
    <property type="match status" value="1"/>
</dbReference>
<dbReference type="Gene3D" id="3.40.50.410">
    <property type="entry name" value="von Willebrand factor, type A domain"/>
    <property type="match status" value="2"/>
</dbReference>
<keyword evidence="2" id="KW-0472">Membrane</keyword>
<dbReference type="PANTHER" id="PTHR37947:SF2">
    <property type="entry name" value="VON WILLEBRAND FACTOR TYPE A"/>
    <property type="match status" value="1"/>
</dbReference>
<keyword evidence="5" id="KW-1185">Reference proteome</keyword>
<dbReference type="CDD" id="cd00198">
    <property type="entry name" value="vWFA"/>
    <property type="match status" value="1"/>
</dbReference>
<dbReference type="InterPro" id="IPR036465">
    <property type="entry name" value="vWFA_dom_sf"/>
</dbReference>
<evidence type="ECO:0000313" key="4">
    <source>
        <dbReference type="EMBL" id="MBB6430320.1"/>
    </source>
</evidence>
<feature type="compositionally biased region" description="Low complexity" evidence="1">
    <location>
        <begin position="1030"/>
        <end position="1040"/>
    </location>
</feature>
<sequence length="1069" mass="114329">MNFRLDHPELLLLLLLVLPIGWLGWKYLATVEPIRRGLAIGLRVGVLVLLVLMLAGLRAEQRHTELTVIAVVDQSPSMSVFGEPPVSAFPNQQPINTSANRSMSQAIRDFLVAASEDKQPDDRFGVVTYDNRPTVVTRPGNEVRLDPSTGAQVREGTDTAKALEWAMAAKSDANTALRLVLVTDGNDTSGDTLAAARNAAAAGVVIDVLPIDYRVGEEVMVEGVYTPIEAREGQTVAVRVVLRGTAPARGQLQLKHDGRVLDLNGAADGKGIPIVPSDWSDSRALTEQQQDAQGNEIAVVSEVQSESGRYVLAKQIDVPIFASGANRFEAVFEPAVITAPVAVAGSATASSDSVVVNNSAESFTLVQGRGRVLLVDNVGGAPGSILPEALQQRQINLDVIPPGDFPRDTAALTRYDAVIFQNVPAEAITGQQQTMLARYVNDLGGGFIMLGGPDSFGAGGWTNSIIDQSILPVDCEIPSQTVLPSGALAIVIDRSGSMGAPVGNSGKTQQEIASEAAALAVQTLYQHDMIGVVAFDSFSQWVVPMQRNRNPQAVMRTLRSINPGGGTSILAGLERAYEGLIQNTQDLRESSIKHIILLSDGGADENFLPIINKLNRANISVSTIGVGDGHRADILEALALAGGGEYHPVLDPNDLPQVFVKEARTIRKNLIKEIEFTPQRRNTGSPIMANLPSTPSLNGLVLTGPKYDRRIDMPLLGPEGEPLFAHWQVGLGKSAAWTSDATNKWATPWLNWGGYGDFWARTVRYVSRPSASQQAELTATVEGDQLRVRLDVPVDAEAEQSAGAGAAAQVIQGKVLRPDGNITDIDLKQVGPGLYEALAPATETGSYILNLFMGTPGGEQTFIAGGATRAAGEELRKFKPNTQLLREIAATTGGRVLDPADPVAASLFDRTHRFESVSTRPLRWTLLPWLLGLLLLDVANRRIAWDHRAIAAWAKQKMSVQRRTATETKQTMSALKKRRKSVQHSGAEGAQASNGDAFVPVPEKKKKFEAAAGTKVSADFADAVGGAKAASESSSFASQAKPQSETPPEEATTANRLLAAKRRAREKNQ</sequence>
<evidence type="ECO:0000313" key="5">
    <source>
        <dbReference type="Proteomes" id="UP000541810"/>
    </source>
</evidence>
<dbReference type="PROSITE" id="PS50234">
    <property type="entry name" value="VWFA"/>
    <property type="match status" value="1"/>
</dbReference>